<accession>A0A2T5J400</accession>
<dbReference type="Pfam" id="PF06890">
    <property type="entry name" value="Phage_Mu_Gp45"/>
    <property type="match status" value="1"/>
</dbReference>
<dbReference type="EMBL" id="QAON01000001">
    <property type="protein sequence ID" value="PTQ91278.1"/>
    <property type="molecule type" value="Genomic_DNA"/>
</dbReference>
<dbReference type="AlphaFoldDB" id="A0A2T5J400"/>
<keyword evidence="3" id="KW-1185">Reference proteome</keyword>
<dbReference type="OrthoDB" id="9802994at2"/>
<name>A0A2T5J400_9GAMM</name>
<gene>
    <name evidence="2" type="ORF">C8N29_101351</name>
</gene>
<dbReference type="InterPro" id="IPR053861">
    <property type="entry name" value="Phage_Mu_Gp45_N"/>
</dbReference>
<dbReference type="PIRSF" id="PIRSF012337">
    <property type="entry name" value="gp45"/>
    <property type="match status" value="1"/>
</dbReference>
<feature type="domain" description="Bacteriophage Mu Gp45 N-terminal" evidence="1">
    <location>
        <begin position="21"/>
        <end position="87"/>
    </location>
</feature>
<proteinExistence type="predicted"/>
<dbReference type="InterPro" id="IPR014462">
    <property type="entry name" value="Phage_Mu_Gp45"/>
</dbReference>
<evidence type="ECO:0000259" key="1">
    <source>
        <dbReference type="Pfam" id="PF06890"/>
    </source>
</evidence>
<sequence>MINEVKKAIDRALKQVRPAFRGVTSLLNTASQVSVAQIKGVASEVLNNVPVFQQFGFTSALPDNSDVIVLPLLGRSGLSVIIASENGKFRLKGLVKGETAIYDLQGKYILLKKDGGIIVEAKNQPVTVNNATVVTINASEKIKLVAPVISLNGS</sequence>
<organism evidence="2 3">
    <name type="scientific">Agitococcus lubricus</name>
    <dbReference type="NCBI Taxonomy" id="1077255"/>
    <lineage>
        <taxon>Bacteria</taxon>
        <taxon>Pseudomonadati</taxon>
        <taxon>Pseudomonadota</taxon>
        <taxon>Gammaproteobacteria</taxon>
        <taxon>Moraxellales</taxon>
        <taxon>Moraxellaceae</taxon>
        <taxon>Agitococcus</taxon>
    </lineage>
</organism>
<protein>
    <submittedName>
        <fullName evidence="2">Phage gp45-like</fullName>
    </submittedName>
</protein>
<comment type="caution">
    <text evidence="2">The sequence shown here is derived from an EMBL/GenBank/DDBJ whole genome shotgun (WGS) entry which is preliminary data.</text>
</comment>
<evidence type="ECO:0000313" key="3">
    <source>
        <dbReference type="Proteomes" id="UP000244223"/>
    </source>
</evidence>
<dbReference type="Proteomes" id="UP000244223">
    <property type="component" value="Unassembled WGS sequence"/>
</dbReference>
<reference evidence="2 3" key="1">
    <citation type="submission" date="2018-04" db="EMBL/GenBank/DDBJ databases">
        <title>Genomic Encyclopedia of Archaeal and Bacterial Type Strains, Phase II (KMG-II): from individual species to whole genera.</title>
        <authorList>
            <person name="Goeker M."/>
        </authorList>
    </citation>
    <scope>NUCLEOTIDE SEQUENCE [LARGE SCALE GENOMIC DNA]</scope>
    <source>
        <strain evidence="2 3">DSM 5822</strain>
    </source>
</reference>
<evidence type="ECO:0000313" key="2">
    <source>
        <dbReference type="EMBL" id="PTQ91278.1"/>
    </source>
</evidence>
<dbReference type="RefSeq" id="WP_107864292.1">
    <property type="nucleotide sequence ID" value="NZ_QAON01000001.1"/>
</dbReference>